<dbReference type="InterPro" id="IPR006553">
    <property type="entry name" value="Leu-rich_rpt_Cys-con_subtyp"/>
</dbReference>
<dbReference type="GO" id="GO:0005829">
    <property type="term" value="C:cytosol"/>
    <property type="evidence" value="ECO:0007669"/>
    <property type="project" value="TreeGrafter"/>
</dbReference>
<dbReference type="Gene3D" id="3.80.10.10">
    <property type="entry name" value="Ribonuclease Inhibitor"/>
    <property type="match status" value="2"/>
</dbReference>
<evidence type="ECO:0000256" key="1">
    <source>
        <dbReference type="SAM" id="MobiDB-lite"/>
    </source>
</evidence>
<dbReference type="Pfam" id="PF13516">
    <property type="entry name" value="LRR_6"/>
    <property type="match status" value="5"/>
</dbReference>
<dbReference type="InterPro" id="IPR001611">
    <property type="entry name" value="Leu-rich_rpt"/>
</dbReference>
<dbReference type="InterPro" id="IPR027038">
    <property type="entry name" value="RanGap"/>
</dbReference>
<dbReference type="SMART" id="SM00368">
    <property type="entry name" value="LRR_RI"/>
    <property type="match status" value="7"/>
</dbReference>
<accession>A0A7S4FC74</accession>
<dbReference type="GO" id="GO:0048471">
    <property type="term" value="C:perinuclear region of cytoplasm"/>
    <property type="evidence" value="ECO:0007669"/>
    <property type="project" value="TreeGrafter"/>
</dbReference>
<feature type="region of interest" description="Disordered" evidence="1">
    <location>
        <begin position="1"/>
        <end position="65"/>
    </location>
</feature>
<dbReference type="GO" id="GO:0031267">
    <property type="term" value="F:small GTPase binding"/>
    <property type="evidence" value="ECO:0007669"/>
    <property type="project" value="TreeGrafter"/>
</dbReference>
<sequence>MSSSAIVSSTSTAYEDRVDTDDRVSHASTPHRVGALRADQSTSSLVDGAESPSAGKIRRNKATPSTNWAKVKQLSSLSSAASPSLLRARGMSDYLRDVMRSYLIIELTGVTQKDVELLAEGLQTASSVTSVNLSCCDGVSDEGVAVLAAALQQNANIAKLNLSSCKNISDGGMAHLVHTLARHQGLTNLQLAGCPLVGDETVSALASALRGSAGSEAELSSLKSGTGGRTQGRASVTRLAADSSTLTQLERLRLRGAVFECRLRTLNLSGCARVSDASVTLLGDAIGLSAHIETILLHGCKGITDESVCRIAEGLKRNVTLSHLDLSWCENVGNRSLEALGQTLLLNQSLLTLKLACCFNLTDEGVVLFAKALDVNASLTHLDFSCCANLGEGTVSALAQALSKNRSLVKLHLPTVDDKELRLGVSRGSSPPVGRTGSISTISVGASAPTPLDELKHMLERNRQRAKSLLISSRLADSIVSSPSWRTSLKRSGAAVGEHQLHGASGTPSRAQQLTQVLRAAIINGAAMYNANDFDGCLRLFKQTAESVIAATGSAAVSTALRTASEVSETMQHRIWALRSSFDKLLDDWEAESLKW</sequence>
<reference evidence="2" key="1">
    <citation type="submission" date="2021-01" db="EMBL/GenBank/DDBJ databases">
        <authorList>
            <person name="Corre E."/>
            <person name="Pelletier E."/>
            <person name="Niang G."/>
            <person name="Scheremetjew M."/>
            <person name="Finn R."/>
            <person name="Kale V."/>
            <person name="Holt S."/>
            <person name="Cochrane G."/>
            <person name="Meng A."/>
            <person name="Brown T."/>
            <person name="Cohen L."/>
        </authorList>
    </citation>
    <scope>NUCLEOTIDE SEQUENCE</scope>
    <source>
        <strain evidence="2">CCMP645</strain>
    </source>
</reference>
<feature type="compositionally biased region" description="Basic and acidic residues" evidence="1">
    <location>
        <begin position="14"/>
        <end position="25"/>
    </location>
</feature>
<feature type="compositionally biased region" description="Low complexity" evidence="1">
    <location>
        <begin position="1"/>
        <end position="13"/>
    </location>
</feature>
<dbReference type="PANTHER" id="PTHR24113:SF15">
    <property type="entry name" value="NACHT DOMAIN-CONTAINING PROTEIN"/>
    <property type="match status" value="1"/>
</dbReference>
<name>A0A7S4FC74_CHRCT</name>
<protein>
    <submittedName>
        <fullName evidence="2">Uncharacterized protein</fullName>
    </submittedName>
</protein>
<dbReference type="PANTHER" id="PTHR24113">
    <property type="entry name" value="RAN GTPASE-ACTIVATING PROTEIN 1"/>
    <property type="match status" value="1"/>
</dbReference>
<dbReference type="InterPro" id="IPR032675">
    <property type="entry name" value="LRR_dom_sf"/>
</dbReference>
<dbReference type="GO" id="GO:0005634">
    <property type="term" value="C:nucleus"/>
    <property type="evidence" value="ECO:0007669"/>
    <property type="project" value="TreeGrafter"/>
</dbReference>
<evidence type="ECO:0000313" key="2">
    <source>
        <dbReference type="EMBL" id="CAE0787568.1"/>
    </source>
</evidence>
<dbReference type="GO" id="GO:0006913">
    <property type="term" value="P:nucleocytoplasmic transport"/>
    <property type="evidence" value="ECO:0007669"/>
    <property type="project" value="TreeGrafter"/>
</dbReference>
<proteinExistence type="predicted"/>
<dbReference type="GO" id="GO:0005096">
    <property type="term" value="F:GTPase activator activity"/>
    <property type="evidence" value="ECO:0007669"/>
    <property type="project" value="InterPro"/>
</dbReference>
<dbReference type="SMART" id="SM00367">
    <property type="entry name" value="LRR_CC"/>
    <property type="match status" value="8"/>
</dbReference>
<dbReference type="SUPFAM" id="SSF52047">
    <property type="entry name" value="RNI-like"/>
    <property type="match status" value="1"/>
</dbReference>
<gene>
    <name evidence="2" type="ORF">PCAR00345_LOCUS40276</name>
</gene>
<dbReference type="AlphaFoldDB" id="A0A7S4FC74"/>
<dbReference type="EMBL" id="HBIZ01065615">
    <property type="protein sequence ID" value="CAE0787568.1"/>
    <property type="molecule type" value="Transcribed_RNA"/>
</dbReference>
<organism evidence="2">
    <name type="scientific">Chrysotila carterae</name>
    <name type="common">Marine alga</name>
    <name type="synonym">Syracosphaera carterae</name>
    <dbReference type="NCBI Taxonomy" id="13221"/>
    <lineage>
        <taxon>Eukaryota</taxon>
        <taxon>Haptista</taxon>
        <taxon>Haptophyta</taxon>
        <taxon>Prymnesiophyceae</taxon>
        <taxon>Isochrysidales</taxon>
        <taxon>Isochrysidaceae</taxon>
        <taxon>Chrysotila</taxon>
    </lineage>
</organism>